<dbReference type="InterPro" id="IPR051801">
    <property type="entry name" value="GH28_Enzymes"/>
</dbReference>
<evidence type="ECO:0000256" key="5">
    <source>
        <dbReference type="SAM" id="SignalP"/>
    </source>
</evidence>
<evidence type="ECO:0000256" key="3">
    <source>
        <dbReference type="ARBA" id="ARBA00023295"/>
    </source>
</evidence>
<dbReference type="InterPro" id="IPR012334">
    <property type="entry name" value="Pectin_lyas_fold"/>
</dbReference>
<dbReference type="GO" id="GO:0004650">
    <property type="term" value="F:polygalacturonase activity"/>
    <property type="evidence" value="ECO:0007669"/>
    <property type="project" value="InterPro"/>
</dbReference>
<dbReference type="Proteomes" id="UP000186720">
    <property type="component" value="Unassembled WGS sequence"/>
</dbReference>
<dbReference type="PANTHER" id="PTHR31339">
    <property type="entry name" value="PECTIN LYASE-RELATED"/>
    <property type="match status" value="1"/>
</dbReference>
<comment type="similarity">
    <text evidence="1 4">Belongs to the glycosyl hydrolase 28 family.</text>
</comment>
<evidence type="ECO:0008006" key="8">
    <source>
        <dbReference type="Google" id="ProtNLM"/>
    </source>
</evidence>
<feature type="chain" id="PRO_5010214115" description="Pectate lyase superfamily protein domain-containing protein" evidence="5">
    <location>
        <begin position="24"/>
        <end position="489"/>
    </location>
</feature>
<keyword evidence="2 4" id="KW-0378">Hydrolase</keyword>
<organism evidence="6 7">
    <name type="scientific">Mucilaginibacter polytrichastri</name>
    <dbReference type="NCBI Taxonomy" id="1302689"/>
    <lineage>
        <taxon>Bacteria</taxon>
        <taxon>Pseudomonadati</taxon>
        <taxon>Bacteroidota</taxon>
        <taxon>Sphingobacteriia</taxon>
        <taxon>Sphingobacteriales</taxon>
        <taxon>Sphingobacteriaceae</taxon>
        <taxon>Mucilaginibacter</taxon>
    </lineage>
</organism>
<keyword evidence="7" id="KW-1185">Reference proteome</keyword>
<dbReference type="InterPro" id="IPR000743">
    <property type="entry name" value="Glyco_hydro_28"/>
</dbReference>
<evidence type="ECO:0000256" key="2">
    <source>
        <dbReference type="ARBA" id="ARBA00022801"/>
    </source>
</evidence>
<gene>
    <name evidence="6" type="ORF">RG47T_0863</name>
</gene>
<dbReference type="PANTHER" id="PTHR31339:SF0">
    <property type="entry name" value="PECTIN LYASE-LIKE SUPERFAMILY PROTEIN"/>
    <property type="match status" value="1"/>
</dbReference>
<dbReference type="GO" id="GO:0005975">
    <property type="term" value="P:carbohydrate metabolic process"/>
    <property type="evidence" value="ECO:0007669"/>
    <property type="project" value="InterPro"/>
</dbReference>
<keyword evidence="5" id="KW-0732">Signal</keyword>
<dbReference type="InterPro" id="IPR011050">
    <property type="entry name" value="Pectin_lyase_fold/virulence"/>
</dbReference>
<feature type="signal peptide" evidence="5">
    <location>
        <begin position="1"/>
        <end position="23"/>
    </location>
</feature>
<keyword evidence="3 4" id="KW-0326">Glycosidase</keyword>
<evidence type="ECO:0000256" key="4">
    <source>
        <dbReference type="RuleBase" id="RU361169"/>
    </source>
</evidence>
<dbReference type="SMART" id="SM00710">
    <property type="entry name" value="PbH1"/>
    <property type="match status" value="8"/>
</dbReference>
<dbReference type="STRING" id="1302689.RG47T_0863"/>
<dbReference type="Pfam" id="PF00295">
    <property type="entry name" value="Glyco_hydro_28"/>
    <property type="match status" value="1"/>
</dbReference>
<proteinExistence type="inferred from homology"/>
<dbReference type="SUPFAM" id="SSF51126">
    <property type="entry name" value="Pectin lyase-like"/>
    <property type="match status" value="1"/>
</dbReference>
<dbReference type="Gene3D" id="2.160.20.10">
    <property type="entry name" value="Single-stranded right-handed beta-helix, Pectin lyase-like"/>
    <property type="match status" value="1"/>
</dbReference>
<dbReference type="OrthoDB" id="9795222at2"/>
<reference evidence="6 7" key="1">
    <citation type="submission" date="2016-11" db="EMBL/GenBank/DDBJ databases">
        <title>Whole Genome Sequencing of Mucilaginibacter polytrichastri RG4-7(T) isolated from the moss sample.</title>
        <authorList>
            <person name="Li Y."/>
        </authorList>
    </citation>
    <scope>NUCLEOTIDE SEQUENCE [LARGE SCALE GENOMIC DNA]</scope>
    <source>
        <strain evidence="6 7">RG4-7</strain>
    </source>
</reference>
<dbReference type="InterPro" id="IPR006626">
    <property type="entry name" value="PbH1"/>
</dbReference>
<dbReference type="AlphaFoldDB" id="A0A1Q5ZUI3"/>
<protein>
    <recommendedName>
        <fullName evidence="8">Pectate lyase superfamily protein domain-containing protein</fullName>
    </recommendedName>
</protein>
<evidence type="ECO:0000313" key="6">
    <source>
        <dbReference type="EMBL" id="OKS85417.1"/>
    </source>
</evidence>
<evidence type="ECO:0000256" key="1">
    <source>
        <dbReference type="ARBA" id="ARBA00008834"/>
    </source>
</evidence>
<name>A0A1Q5ZUI3_9SPHI</name>
<dbReference type="EMBL" id="MPPL01000001">
    <property type="protein sequence ID" value="OKS85417.1"/>
    <property type="molecule type" value="Genomic_DNA"/>
</dbReference>
<evidence type="ECO:0000313" key="7">
    <source>
        <dbReference type="Proteomes" id="UP000186720"/>
    </source>
</evidence>
<comment type="caution">
    <text evidence="6">The sequence shown here is derived from an EMBL/GenBank/DDBJ whole genome shotgun (WGS) entry which is preliminary data.</text>
</comment>
<accession>A0A1Q5ZUI3</accession>
<sequence>MIRRNICFIILLLSLISAVPVYAQPDKKTNAYYITNYGAIGDGITDNALAIQKTINACNKAGGGKVIIPAGHTYMAGPFNLLSNIEFVIEVNAKLLANPKESVYNKSAFRDNKGEGTIWMGGENLQNVTIAGGGVIDGNGISFMGAELEDSYELKPFKIVDPRPHLLTIVGGKNIRIRDLTIRNSAYWTVHLVGCDDVAIDNLTLLNSLKVRNSDGIDLDHSKNVRISNCYIESGDDCICLKNRREYEEFGPCENITVNNCTMTSRSCAIKIGSENMDRISNVLINNCVITKSNRGIGIQNRDEGTVTDVIFSNIVIDSHLFSDVWWGKAEPIYVTSYRRANGNNKDAGWRFPKGKTEGSAGMVSNIYFSNIKCKSENGIYVGGESADKISGIFFDQVDVLINKTTAIPGGVYDRRPSKVDGLLTGSTSAFYLDKANHITIRNSSVTWGSNRPAYFKHVLESREVADLKIFNLEGQSAFPDQMEAIKKL</sequence>